<gene>
    <name evidence="8" type="ordered locus">TWT_086</name>
</gene>
<dbReference type="EMBL" id="AE014184">
    <property type="protein sequence ID" value="AAO44183.1"/>
    <property type="molecule type" value="Genomic_DNA"/>
</dbReference>
<keyword evidence="4 6" id="KW-1133">Transmembrane helix</keyword>
<evidence type="ECO:0000256" key="2">
    <source>
        <dbReference type="ARBA" id="ARBA00022475"/>
    </source>
</evidence>
<reference evidence="8 9" key="1">
    <citation type="journal article" date="2003" name="Genome Res.">
        <title>Tropheryma whipplei twist: a human pathogenic Actinobacteria with a reduced genome.</title>
        <authorList>
            <person name="Raoult D."/>
            <person name="Ogata H."/>
            <person name="Audic S."/>
            <person name="Robert C."/>
            <person name="Suhre K."/>
            <person name="Drancourt M."/>
            <person name="Claverie J.-M."/>
        </authorList>
    </citation>
    <scope>NUCLEOTIDE SEQUENCE [LARGE SCALE GENOMIC DNA]</scope>
    <source>
        <strain evidence="8 9">Twist</strain>
    </source>
</reference>
<feature type="domain" description="Major facilitator superfamily (MFS) profile" evidence="7">
    <location>
        <begin position="3"/>
        <end position="367"/>
    </location>
</feature>
<evidence type="ECO:0000256" key="4">
    <source>
        <dbReference type="ARBA" id="ARBA00022989"/>
    </source>
</evidence>
<dbReference type="InterPro" id="IPR050189">
    <property type="entry name" value="MFS_Efflux_Transporters"/>
</dbReference>
<dbReference type="GO" id="GO:0005886">
    <property type="term" value="C:plasma membrane"/>
    <property type="evidence" value="ECO:0007669"/>
    <property type="project" value="UniProtKB-SubCell"/>
</dbReference>
<feature type="transmembrane region" description="Helical" evidence="6">
    <location>
        <begin position="68"/>
        <end position="88"/>
    </location>
</feature>
<dbReference type="AlphaFoldDB" id="Q83N37"/>
<evidence type="ECO:0000259" key="7">
    <source>
        <dbReference type="PROSITE" id="PS50850"/>
    </source>
</evidence>
<evidence type="ECO:0000313" key="9">
    <source>
        <dbReference type="Proteomes" id="UP000002200"/>
    </source>
</evidence>
<dbReference type="eggNOG" id="COG2814">
    <property type="taxonomic scope" value="Bacteria"/>
</dbReference>
<feature type="transmembrane region" description="Helical" evidence="6">
    <location>
        <begin position="41"/>
        <end position="61"/>
    </location>
</feature>
<feature type="transmembrane region" description="Helical" evidence="6">
    <location>
        <begin position="157"/>
        <end position="177"/>
    </location>
</feature>
<protein>
    <submittedName>
        <fullName evidence="8">Putative drug efflux protein</fullName>
    </submittedName>
</protein>
<dbReference type="Proteomes" id="UP000002200">
    <property type="component" value="Chromosome"/>
</dbReference>
<organism evidence="8 9">
    <name type="scientific">Tropheryma whipplei (strain Twist)</name>
    <name type="common">Whipple's bacillus</name>
    <dbReference type="NCBI Taxonomy" id="203267"/>
    <lineage>
        <taxon>Bacteria</taxon>
        <taxon>Bacillati</taxon>
        <taxon>Actinomycetota</taxon>
        <taxon>Actinomycetes</taxon>
        <taxon>Micrococcales</taxon>
        <taxon>Tropherymataceae</taxon>
        <taxon>Tropheryma</taxon>
    </lineage>
</organism>
<accession>Q83N37</accession>
<dbReference type="KEGG" id="twh:TWT_086"/>
<keyword evidence="3 6" id="KW-0812">Transmembrane</keyword>
<feature type="transmembrane region" description="Helical" evidence="6">
    <location>
        <begin position="127"/>
        <end position="151"/>
    </location>
</feature>
<dbReference type="InterPro" id="IPR036259">
    <property type="entry name" value="MFS_trans_sf"/>
</dbReference>
<evidence type="ECO:0000256" key="6">
    <source>
        <dbReference type="SAM" id="Phobius"/>
    </source>
</evidence>
<feature type="transmembrane region" description="Helical" evidence="6">
    <location>
        <begin position="346"/>
        <end position="364"/>
    </location>
</feature>
<dbReference type="HOGENOM" id="CLU_001265_61_1_11"/>
<dbReference type="Pfam" id="PF07690">
    <property type="entry name" value="MFS_1"/>
    <property type="match status" value="1"/>
</dbReference>
<keyword evidence="2" id="KW-1003">Cell membrane</keyword>
<dbReference type="GO" id="GO:0022857">
    <property type="term" value="F:transmembrane transporter activity"/>
    <property type="evidence" value="ECO:0007669"/>
    <property type="project" value="InterPro"/>
</dbReference>
<feature type="transmembrane region" description="Helical" evidence="6">
    <location>
        <begin position="232"/>
        <end position="254"/>
    </location>
</feature>
<feature type="transmembrane region" description="Helical" evidence="6">
    <location>
        <begin position="284"/>
        <end position="307"/>
    </location>
</feature>
<evidence type="ECO:0000256" key="1">
    <source>
        <dbReference type="ARBA" id="ARBA00004651"/>
    </source>
</evidence>
<dbReference type="InterPro" id="IPR011701">
    <property type="entry name" value="MFS"/>
</dbReference>
<sequence length="377" mass="40717">MLLLLVLSAGVFLSVVGEMIPASAIKYMAEDLNVSLGKIGFLITLFSFAVILTAPILTIITRGISRRSLMTTVIIFLGLFHASAALFTGYEMVAVVRFLTGAVHGMFWTLVGSIVGQLYAPHSLARAMSIVLGGGTVSYVIGLPLSNFFAFQFGWKSVVIVLGIMFVLLGLLFNFTLKVPLHSARMGPAKNRNVFKSKWMPICILSASVLLGQFIFSSYVPAFLSKRYSPEFVSILLFVYGFCGCIGNVLAGVFKPTRRRFMVIIATSLICILLFSFMDNAIGLAAYAIWGAMFGAVPVLLTVFLLSNTSDNNRDIANAYYTMSFNIGIGLGALFGGLFLDGFGFYVLPLASCAALLLSFLLSLRTVSGRHNPADTG</sequence>
<keyword evidence="9" id="KW-1185">Reference proteome</keyword>
<comment type="subcellular location">
    <subcellularLocation>
        <location evidence="1">Cell membrane</location>
        <topology evidence="1">Multi-pass membrane protein</topology>
    </subcellularLocation>
</comment>
<dbReference type="SUPFAM" id="SSF103473">
    <property type="entry name" value="MFS general substrate transporter"/>
    <property type="match status" value="1"/>
</dbReference>
<feature type="transmembrane region" description="Helical" evidence="6">
    <location>
        <begin position="94"/>
        <end position="115"/>
    </location>
</feature>
<dbReference type="PROSITE" id="PS50850">
    <property type="entry name" value="MFS"/>
    <property type="match status" value="1"/>
</dbReference>
<evidence type="ECO:0000313" key="8">
    <source>
        <dbReference type="EMBL" id="AAO44183.1"/>
    </source>
</evidence>
<name>Q83N37_TROWT</name>
<keyword evidence="5 6" id="KW-0472">Membrane</keyword>
<dbReference type="Gene3D" id="1.20.1250.20">
    <property type="entry name" value="MFS general substrate transporter like domains"/>
    <property type="match status" value="2"/>
</dbReference>
<feature type="transmembrane region" description="Helical" evidence="6">
    <location>
        <begin position="198"/>
        <end position="220"/>
    </location>
</feature>
<feature type="transmembrane region" description="Helical" evidence="6">
    <location>
        <begin position="319"/>
        <end position="340"/>
    </location>
</feature>
<dbReference type="CDD" id="cd17324">
    <property type="entry name" value="MFS_NepI_like"/>
    <property type="match status" value="1"/>
</dbReference>
<evidence type="ECO:0000256" key="3">
    <source>
        <dbReference type="ARBA" id="ARBA00022692"/>
    </source>
</evidence>
<feature type="transmembrane region" description="Helical" evidence="6">
    <location>
        <begin position="261"/>
        <end position="278"/>
    </location>
</feature>
<dbReference type="STRING" id="203267.TWT_086"/>
<evidence type="ECO:0000256" key="5">
    <source>
        <dbReference type="ARBA" id="ARBA00023136"/>
    </source>
</evidence>
<dbReference type="PANTHER" id="PTHR43124:SF3">
    <property type="entry name" value="CHLORAMPHENICOL EFFLUX PUMP RV0191"/>
    <property type="match status" value="1"/>
</dbReference>
<dbReference type="InterPro" id="IPR020846">
    <property type="entry name" value="MFS_dom"/>
</dbReference>
<proteinExistence type="predicted"/>
<dbReference type="PANTHER" id="PTHR43124">
    <property type="entry name" value="PURINE EFFLUX PUMP PBUE"/>
    <property type="match status" value="1"/>
</dbReference>